<dbReference type="PANTHER" id="PTHR33202:SF8">
    <property type="entry name" value="PEROXIDE-RESPONSIVE REPRESSOR PERR"/>
    <property type="match status" value="1"/>
</dbReference>
<evidence type="ECO:0000313" key="7">
    <source>
        <dbReference type="EMBL" id="MBC2576842.1"/>
    </source>
</evidence>
<dbReference type="InterPro" id="IPR043135">
    <property type="entry name" value="Fur_C"/>
</dbReference>
<dbReference type="Pfam" id="PF01475">
    <property type="entry name" value="FUR"/>
    <property type="match status" value="1"/>
</dbReference>
<sequence length="154" mass="17457">MTLNKCDCSLDNHRKENNNILKSANLKATKKRMILLNCLRHSDAPLNAEEIYNILKQDININLSTVYRALSALTDADILVKQILSDGNNVYQINNKNHRHIITCKICNKISYVNICPINDVIDSVSKDTGYEITGHNLEFIGICPNCIEKIEEN</sequence>
<comment type="caution">
    <text evidence="7">The sequence shown here is derived from an EMBL/GenBank/DDBJ whole genome shotgun (WGS) entry which is preliminary data.</text>
</comment>
<evidence type="ECO:0000313" key="8">
    <source>
        <dbReference type="Proteomes" id="UP000713904"/>
    </source>
</evidence>
<dbReference type="Gene3D" id="1.10.10.10">
    <property type="entry name" value="Winged helix-like DNA-binding domain superfamily/Winged helix DNA-binding domain"/>
    <property type="match status" value="1"/>
</dbReference>
<dbReference type="Proteomes" id="UP000713904">
    <property type="component" value="Unassembled WGS sequence"/>
</dbReference>
<keyword evidence="3" id="KW-0862">Zinc</keyword>
<evidence type="ECO:0000256" key="4">
    <source>
        <dbReference type="ARBA" id="ARBA00023015"/>
    </source>
</evidence>
<protein>
    <submittedName>
        <fullName evidence="7">Transcriptional repressor</fullName>
    </submittedName>
</protein>
<dbReference type="PANTHER" id="PTHR33202">
    <property type="entry name" value="ZINC UPTAKE REGULATION PROTEIN"/>
    <property type="match status" value="1"/>
</dbReference>
<dbReference type="CDD" id="cd07153">
    <property type="entry name" value="Fur_like"/>
    <property type="match status" value="1"/>
</dbReference>
<organism evidence="7 8">
    <name type="scientific">Peptostreptococcus canis</name>
    <dbReference type="NCBI Taxonomy" id="1159213"/>
    <lineage>
        <taxon>Bacteria</taxon>
        <taxon>Bacillati</taxon>
        <taxon>Bacillota</taxon>
        <taxon>Clostridia</taxon>
        <taxon>Peptostreptococcales</taxon>
        <taxon>Peptostreptococcaceae</taxon>
        <taxon>Peptostreptococcus</taxon>
    </lineage>
</organism>
<dbReference type="SUPFAM" id="SSF46785">
    <property type="entry name" value="Winged helix' DNA-binding domain"/>
    <property type="match status" value="1"/>
</dbReference>
<gene>
    <name evidence="7" type="ORF">HLB29_09175</name>
</gene>
<keyword evidence="8" id="KW-1185">Reference proteome</keyword>
<keyword evidence="6" id="KW-0804">Transcription</keyword>
<evidence type="ECO:0000256" key="5">
    <source>
        <dbReference type="ARBA" id="ARBA00023125"/>
    </source>
</evidence>
<evidence type="ECO:0000256" key="6">
    <source>
        <dbReference type="ARBA" id="ARBA00023163"/>
    </source>
</evidence>
<name>A0ABR6TN49_9FIRM</name>
<keyword evidence="2" id="KW-0678">Repressor</keyword>
<dbReference type="InterPro" id="IPR002481">
    <property type="entry name" value="FUR"/>
</dbReference>
<proteinExistence type="inferred from homology"/>
<dbReference type="RefSeq" id="WP_185624859.1">
    <property type="nucleotide sequence ID" value="NZ_JABGBW010000015.1"/>
</dbReference>
<reference evidence="7 8" key="1">
    <citation type="submission" date="2020-05" db="EMBL/GenBank/DDBJ databases">
        <title>Draft genome of xy-202 and genomic insight in genome of the genus Peptostreptococcus.</title>
        <authorList>
            <person name="Zhang Z."/>
        </authorList>
    </citation>
    <scope>NUCLEOTIDE SEQUENCE [LARGE SCALE GENOMIC DNA]</scope>
    <source>
        <strain evidence="7 8">DSM 27025</strain>
    </source>
</reference>
<keyword evidence="4" id="KW-0805">Transcription regulation</keyword>
<accession>A0ABR6TN49</accession>
<comment type="similarity">
    <text evidence="1">Belongs to the Fur family.</text>
</comment>
<evidence type="ECO:0000256" key="3">
    <source>
        <dbReference type="ARBA" id="ARBA00022833"/>
    </source>
</evidence>
<dbReference type="EMBL" id="JABGBW010000015">
    <property type="protein sequence ID" value="MBC2576842.1"/>
    <property type="molecule type" value="Genomic_DNA"/>
</dbReference>
<keyword evidence="5" id="KW-0238">DNA-binding</keyword>
<evidence type="ECO:0000256" key="2">
    <source>
        <dbReference type="ARBA" id="ARBA00022491"/>
    </source>
</evidence>
<dbReference type="InterPro" id="IPR036388">
    <property type="entry name" value="WH-like_DNA-bd_sf"/>
</dbReference>
<evidence type="ECO:0000256" key="1">
    <source>
        <dbReference type="ARBA" id="ARBA00007957"/>
    </source>
</evidence>
<dbReference type="Gene3D" id="3.30.1490.190">
    <property type="match status" value="1"/>
</dbReference>
<dbReference type="InterPro" id="IPR036390">
    <property type="entry name" value="WH_DNA-bd_sf"/>
</dbReference>